<dbReference type="InterPro" id="IPR010255">
    <property type="entry name" value="Haem_peroxidase_sf"/>
</dbReference>
<evidence type="ECO:0000256" key="17">
    <source>
        <dbReference type="PIRSR" id="PIRSR600823-4"/>
    </source>
</evidence>
<dbReference type="InterPro" id="IPR019793">
    <property type="entry name" value="Peroxidases_heam-ligand_BS"/>
</dbReference>
<dbReference type="FunFam" id="1.10.420.10:FF:000006">
    <property type="entry name" value="Peroxidase"/>
    <property type="match status" value="1"/>
</dbReference>
<keyword evidence="12 16" id="KW-0408">Iron</keyword>
<comment type="cofactor">
    <cofactor evidence="16 19">
        <name>heme b</name>
        <dbReference type="ChEBI" id="CHEBI:60344"/>
    </cofactor>
    <text evidence="16 19">Binds 1 heme b (iron(II)-protoporphyrin IX) group per subunit.</text>
</comment>
<evidence type="ECO:0000256" key="11">
    <source>
        <dbReference type="ARBA" id="ARBA00023002"/>
    </source>
</evidence>
<dbReference type="AlphaFoldDB" id="I3T543"/>
<proteinExistence type="evidence at transcript level"/>
<comment type="catalytic activity">
    <reaction evidence="1 19">
        <text>2 a phenolic donor + H2O2 = 2 a phenolic radical donor + 2 H2O</text>
        <dbReference type="Rhea" id="RHEA:56136"/>
        <dbReference type="ChEBI" id="CHEBI:15377"/>
        <dbReference type="ChEBI" id="CHEBI:16240"/>
        <dbReference type="ChEBI" id="CHEBI:139520"/>
        <dbReference type="ChEBI" id="CHEBI:139521"/>
        <dbReference type="EC" id="1.11.1.7"/>
    </reaction>
</comment>
<comment type="subcellular location">
    <subcellularLocation>
        <location evidence="3 19">Secreted</location>
    </subcellularLocation>
</comment>
<feature type="binding site" evidence="16">
    <location>
        <position position="250"/>
    </location>
    <ligand>
        <name>Ca(2+)</name>
        <dbReference type="ChEBI" id="CHEBI:29108"/>
        <label>2</label>
    </ligand>
</feature>
<dbReference type="GO" id="GO:0006979">
    <property type="term" value="P:response to oxidative stress"/>
    <property type="evidence" value="ECO:0007669"/>
    <property type="project" value="UniProtKB-UniRule"/>
</dbReference>
<feature type="chain" id="PRO_5005136123" description="Peroxidase" evidence="19">
    <location>
        <begin position="29"/>
        <end position="323"/>
    </location>
</feature>
<feature type="disulfide bond" evidence="18">
    <location>
        <begin position="40"/>
        <end position="120"/>
    </location>
</feature>
<evidence type="ECO:0000256" key="13">
    <source>
        <dbReference type="ARBA" id="ARBA00023157"/>
    </source>
</evidence>
<keyword evidence="19" id="KW-0376">Hydrogen peroxide</keyword>
<dbReference type="GO" id="GO:0042744">
    <property type="term" value="P:hydrogen peroxide catabolic process"/>
    <property type="evidence" value="ECO:0007669"/>
    <property type="project" value="UniProtKB-KW"/>
</dbReference>
<dbReference type="GO" id="GO:0005576">
    <property type="term" value="C:extracellular region"/>
    <property type="evidence" value="ECO:0007669"/>
    <property type="project" value="UniProtKB-SubCell"/>
</dbReference>
<protein>
    <recommendedName>
        <fullName evidence="5 19">Peroxidase</fullName>
        <ecNumber evidence="5 19">1.11.1.7</ecNumber>
    </recommendedName>
</protein>
<evidence type="ECO:0000256" key="14">
    <source>
        <dbReference type="ARBA" id="ARBA00023180"/>
    </source>
</evidence>
<name>I3T543_MEDTR</name>
<evidence type="ECO:0000256" key="2">
    <source>
        <dbReference type="ARBA" id="ARBA00002322"/>
    </source>
</evidence>
<keyword evidence="14" id="KW-0325">Glycoprotein</keyword>
<dbReference type="InterPro" id="IPR002016">
    <property type="entry name" value="Haem_peroxidase"/>
</dbReference>
<feature type="signal peptide" evidence="19">
    <location>
        <begin position="1"/>
        <end position="28"/>
    </location>
</feature>
<dbReference type="GO" id="GO:0140825">
    <property type="term" value="F:lactoperoxidase activity"/>
    <property type="evidence" value="ECO:0007669"/>
    <property type="project" value="UniProtKB-EC"/>
</dbReference>
<dbReference type="Gene3D" id="1.10.420.10">
    <property type="entry name" value="Peroxidase, domain 2"/>
    <property type="match status" value="1"/>
</dbReference>
<evidence type="ECO:0000259" key="20">
    <source>
        <dbReference type="PROSITE" id="PS50873"/>
    </source>
</evidence>
<evidence type="ECO:0000256" key="4">
    <source>
        <dbReference type="ARBA" id="ARBA00006873"/>
    </source>
</evidence>
<dbReference type="PANTHER" id="PTHR31388:SF247">
    <property type="entry name" value="PEROXIDASE"/>
    <property type="match status" value="1"/>
</dbReference>
<evidence type="ECO:0000256" key="3">
    <source>
        <dbReference type="ARBA" id="ARBA00004613"/>
    </source>
</evidence>
<dbReference type="PRINTS" id="PR00461">
    <property type="entry name" value="PLPEROXIDASE"/>
</dbReference>
<sequence>MALSSKLMIKCWLLLNITFLIGISTSVGQLTNEMYYDNTCPNALVAIQQAVQNAVLGEARIGASLLRLHFQDCFVQGCDGSVLLDDTSSFKGEKNSLQNANSLRGFELIDDIKSTLETMCPNVVSCADILTVAARDAVVLLGGQSWNVPLGRRDSTTASLDASNSDIPAPSLNLDGLIATFARKNFTALEMVTLSGVHTIGDARCTSFRGRIYNETNIDPSFAESKRLLCPFNGGDNNISTLSNSSINFDNTYYNDLVSKKGLLHSDQQLLNGLSTSNQVIAYTTDNESFKRDFANVMLKMGMLSPLTGSDGQIRQNCRFINA</sequence>
<keyword evidence="6 19" id="KW-0575">Peroxidase</keyword>
<evidence type="ECO:0000256" key="18">
    <source>
        <dbReference type="PIRSR" id="PIRSR600823-5"/>
    </source>
</evidence>
<feature type="binding site" evidence="15">
    <location>
        <position position="168"/>
    </location>
    <ligand>
        <name>substrate</name>
    </ligand>
</feature>
<feature type="binding site" evidence="16">
    <location>
        <position position="199"/>
    </location>
    <ligand>
        <name>Ca(2+)</name>
        <dbReference type="ChEBI" id="CHEBI:29108"/>
        <label>2</label>
    </ligand>
</feature>
<evidence type="ECO:0000256" key="15">
    <source>
        <dbReference type="PIRSR" id="PIRSR600823-2"/>
    </source>
</evidence>
<evidence type="ECO:0000256" key="12">
    <source>
        <dbReference type="ARBA" id="ARBA00023004"/>
    </source>
</evidence>
<evidence type="ECO:0000256" key="10">
    <source>
        <dbReference type="ARBA" id="ARBA00022837"/>
    </source>
</evidence>
<reference evidence="21" key="1">
    <citation type="submission" date="2012-05" db="EMBL/GenBank/DDBJ databases">
        <authorList>
            <person name="Krishnakumar V."/>
            <person name="Cheung F."/>
            <person name="Xiao Y."/>
            <person name="Chan A."/>
            <person name="Moskal W.A."/>
            <person name="Town C.D."/>
        </authorList>
    </citation>
    <scope>NUCLEOTIDE SEQUENCE</scope>
</reference>
<feature type="site" description="Transition state stabilizer" evidence="17">
    <location>
        <position position="67"/>
    </location>
</feature>
<accession>I3T543</accession>
<dbReference type="GO" id="GO:0020037">
    <property type="term" value="F:heme binding"/>
    <property type="evidence" value="ECO:0007669"/>
    <property type="project" value="UniProtKB-UniRule"/>
</dbReference>
<evidence type="ECO:0000256" key="7">
    <source>
        <dbReference type="ARBA" id="ARBA00022617"/>
    </source>
</evidence>
<evidence type="ECO:0000256" key="1">
    <source>
        <dbReference type="ARBA" id="ARBA00000189"/>
    </source>
</evidence>
<keyword evidence="7 19" id="KW-0349">Heme</keyword>
<feature type="disulfide bond" evidence="18">
    <location>
        <begin position="205"/>
        <end position="230"/>
    </location>
</feature>
<dbReference type="Pfam" id="PF00141">
    <property type="entry name" value="peroxidase"/>
    <property type="match status" value="1"/>
</dbReference>
<dbReference type="GO" id="GO:0046872">
    <property type="term" value="F:metal ion binding"/>
    <property type="evidence" value="ECO:0007669"/>
    <property type="project" value="UniProtKB-UniRule"/>
</dbReference>
<feature type="binding site" evidence="16">
    <location>
        <position position="93"/>
    </location>
    <ligand>
        <name>Ca(2+)</name>
        <dbReference type="ChEBI" id="CHEBI:29108"/>
        <label>1</label>
    </ligand>
</feature>
<keyword evidence="8 16" id="KW-0479">Metal-binding</keyword>
<feature type="binding site" evidence="16">
    <location>
        <position position="81"/>
    </location>
    <ligand>
        <name>Ca(2+)</name>
        <dbReference type="ChEBI" id="CHEBI:29108"/>
        <label>1</label>
    </ligand>
</feature>
<dbReference type="CDD" id="cd00693">
    <property type="entry name" value="secretory_peroxidase"/>
    <property type="match status" value="1"/>
</dbReference>
<dbReference type="FunFam" id="1.10.520.10:FF:000009">
    <property type="entry name" value="Peroxidase"/>
    <property type="match status" value="1"/>
</dbReference>
<comment type="similarity">
    <text evidence="4">Belongs to the peroxidase family. Ascorbate peroxidase subfamily.</text>
</comment>
<dbReference type="EMBL" id="BT147841">
    <property type="protein sequence ID" value="AFK47635.1"/>
    <property type="molecule type" value="mRNA"/>
</dbReference>
<dbReference type="PRINTS" id="PR00458">
    <property type="entry name" value="PEROXIDASE"/>
</dbReference>
<dbReference type="PROSITE" id="PS00435">
    <property type="entry name" value="PEROXIDASE_1"/>
    <property type="match status" value="1"/>
</dbReference>
<evidence type="ECO:0000256" key="16">
    <source>
        <dbReference type="PIRSR" id="PIRSR600823-3"/>
    </source>
</evidence>
<feature type="disulfide bond" evidence="18">
    <location>
        <begin position="73"/>
        <end position="78"/>
    </location>
</feature>
<dbReference type="PANTHER" id="PTHR31388">
    <property type="entry name" value="PEROXIDASE 72-RELATED"/>
    <property type="match status" value="1"/>
</dbReference>
<feature type="binding site" evidence="16">
    <location>
        <position position="72"/>
    </location>
    <ligand>
        <name>Ca(2+)</name>
        <dbReference type="ChEBI" id="CHEBI:29108"/>
        <label>1</label>
    </ligand>
</feature>
<evidence type="ECO:0000256" key="19">
    <source>
        <dbReference type="RuleBase" id="RU362060"/>
    </source>
</evidence>
<evidence type="ECO:0000256" key="9">
    <source>
        <dbReference type="ARBA" id="ARBA00022729"/>
    </source>
</evidence>
<feature type="binding site" evidence="16">
    <location>
        <position position="77"/>
    </location>
    <ligand>
        <name>Ca(2+)</name>
        <dbReference type="ChEBI" id="CHEBI:29108"/>
        <label>1</label>
    </ligand>
</feature>
<evidence type="ECO:0000256" key="8">
    <source>
        <dbReference type="ARBA" id="ARBA00022723"/>
    </source>
</evidence>
<keyword evidence="13 18" id="KW-1015">Disulfide bond</keyword>
<dbReference type="SUPFAM" id="SSF48113">
    <property type="entry name" value="Heme-dependent peroxidases"/>
    <property type="match status" value="1"/>
</dbReference>
<feature type="domain" description="Plant heme peroxidase family profile" evidence="20">
    <location>
        <begin position="29"/>
        <end position="322"/>
    </location>
</feature>
<dbReference type="EC" id="1.11.1.7" evidence="5 19"/>
<keyword evidence="10 16" id="KW-0106">Calcium</keyword>
<evidence type="ECO:0000256" key="5">
    <source>
        <dbReference type="ARBA" id="ARBA00012313"/>
    </source>
</evidence>
<keyword evidence="19" id="KW-0964">Secreted</keyword>
<organism evidence="21">
    <name type="scientific">Medicago truncatula</name>
    <name type="common">Barrel medic</name>
    <name type="synonym">Medicago tribuloides</name>
    <dbReference type="NCBI Taxonomy" id="3880"/>
    <lineage>
        <taxon>Eukaryota</taxon>
        <taxon>Viridiplantae</taxon>
        <taxon>Streptophyta</taxon>
        <taxon>Embryophyta</taxon>
        <taxon>Tracheophyta</taxon>
        <taxon>Spermatophyta</taxon>
        <taxon>Magnoliopsida</taxon>
        <taxon>eudicotyledons</taxon>
        <taxon>Gunneridae</taxon>
        <taxon>Pentapetalae</taxon>
        <taxon>rosids</taxon>
        <taxon>fabids</taxon>
        <taxon>Fabales</taxon>
        <taxon>Fabaceae</taxon>
        <taxon>Papilionoideae</taxon>
        <taxon>50 kb inversion clade</taxon>
        <taxon>NPAAA clade</taxon>
        <taxon>Hologalegina</taxon>
        <taxon>IRL clade</taxon>
        <taxon>Trifolieae</taxon>
        <taxon>Medicago</taxon>
    </lineage>
</organism>
<comment type="cofactor">
    <cofactor evidence="16 19">
        <name>Ca(2+)</name>
        <dbReference type="ChEBI" id="CHEBI:29108"/>
    </cofactor>
    <text evidence="16 19">Binds 2 calcium ions per subunit.</text>
</comment>
<keyword evidence="11 19" id="KW-0560">Oxidoreductase</keyword>
<evidence type="ECO:0000313" key="21">
    <source>
        <dbReference type="EMBL" id="AFK47635.1"/>
    </source>
</evidence>
<dbReference type="Gene3D" id="1.10.520.10">
    <property type="match status" value="1"/>
</dbReference>
<comment type="similarity">
    <text evidence="19">Belongs to the peroxidase family. Classical plant (class III) peroxidase subfamily.</text>
</comment>
<feature type="binding site" evidence="16">
    <location>
        <position position="75"/>
    </location>
    <ligand>
        <name>Ca(2+)</name>
        <dbReference type="ChEBI" id="CHEBI:29108"/>
        <label>1</label>
    </ligand>
</feature>
<feature type="binding site" evidence="16">
    <location>
        <position position="79"/>
    </location>
    <ligand>
        <name>Ca(2+)</name>
        <dbReference type="ChEBI" id="CHEBI:29108"/>
        <label>1</label>
    </ligand>
</feature>
<dbReference type="InterPro" id="IPR033905">
    <property type="entry name" value="Secretory_peroxidase"/>
</dbReference>
<comment type="function">
    <text evidence="2">Removal of H(2)O(2), oxidation of toxic reductants, biosynthesis and degradation of lignin, suberization, auxin catabolism, response to environmental stresses such as wounding, pathogen attack and oxidative stress. These functions might be dependent on each isozyme/isoform in each plant tissue.</text>
</comment>
<dbReference type="PROSITE" id="PS50873">
    <property type="entry name" value="PEROXIDASE_4"/>
    <property type="match status" value="1"/>
</dbReference>
<feature type="binding site" description="axial binding residue" evidence="16">
    <location>
        <position position="198"/>
    </location>
    <ligand>
        <name>heme b</name>
        <dbReference type="ChEBI" id="CHEBI:60344"/>
    </ligand>
    <ligandPart>
        <name>Fe</name>
        <dbReference type="ChEBI" id="CHEBI:18248"/>
    </ligandPart>
</feature>
<dbReference type="InterPro" id="IPR000823">
    <property type="entry name" value="Peroxidase_pln"/>
</dbReference>
<evidence type="ECO:0000256" key="6">
    <source>
        <dbReference type="ARBA" id="ARBA00022559"/>
    </source>
</evidence>
<feature type="disulfide bond" evidence="18">
    <location>
        <begin position="126"/>
        <end position="318"/>
    </location>
</feature>
<keyword evidence="9 19" id="KW-0732">Signal</keyword>